<evidence type="ECO:0000259" key="7">
    <source>
        <dbReference type="PROSITE" id="PS51012"/>
    </source>
</evidence>
<proteinExistence type="inferred from homology"/>
<evidence type="ECO:0000313" key="9">
    <source>
        <dbReference type="Proteomes" id="UP001526201"/>
    </source>
</evidence>
<dbReference type="InterPro" id="IPR051784">
    <property type="entry name" value="Nod_factor_ABC_transporter"/>
</dbReference>
<protein>
    <recommendedName>
        <fullName evidence="6">Transport permease protein</fullName>
    </recommendedName>
</protein>
<keyword evidence="5" id="KW-0046">Antibiotic resistance</keyword>
<keyword evidence="2 6" id="KW-0812">Transmembrane</keyword>
<feature type="transmembrane region" description="Helical" evidence="6">
    <location>
        <begin position="109"/>
        <end position="135"/>
    </location>
</feature>
<keyword evidence="9" id="KW-1185">Reference proteome</keyword>
<dbReference type="PANTHER" id="PTHR43229:SF2">
    <property type="entry name" value="NODULATION PROTEIN J"/>
    <property type="match status" value="1"/>
</dbReference>
<feature type="transmembrane region" description="Helical" evidence="6">
    <location>
        <begin position="78"/>
        <end position="97"/>
    </location>
</feature>
<dbReference type="InterPro" id="IPR047817">
    <property type="entry name" value="ABC2_TM_bact-type"/>
</dbReference>
<dbReference type="PANTHER" id="PTHR43229">
    <property type="entry name" value="NODULATION PROTEIN J"/>
    <property type="match status" value="1"/>
</dbReference>
<evidence type="ECO:0000256" key="1">
    <source>
        <dbReference type="ARBA" id="ARBA00004141"/>
    </source>
</evidence>
<dbReference type="PROSITE" id="PS51012">
    <property type="entry name" value="ABC_TM2"/>
    <property type="match status" value="1"/>
</dbReference>
<evidence type="ECO:0000256" key="5">
    <source>
        <dbReference type="ARBA" id="ARBA00023251"/>
    </source>
</evidence>
<evidence type="ECO:0000256" key="4">
    <source>
        <dbReference type="ARBA" id="ARBA00023136"/>
    </source>
</evidence>
<feature type="domain" description="ABC transmembrane type-2" evidence="7">
    <location>
        <begin position="76"/>
        <end position="303"/>
    </location>
</feature>
<comment type="subcellular location">
    <subcellularLocation>
        <location evidence="6">Cell membrane</location>
        <topology evidence="6">Multi-pass membrane protein</topology>
    </subcellularLocation>
    <subcellularLocation>
        <location evidence="1">Membrane</location>
        <topology evidence="1">Multi-pass membrane protein</topology>
    </subcellularLocation>
</comment>
<feature type="transmembrane region" description="Helical" evidence="6">
    <location>
        <begin position="223"/>
        <end position="242"/>
    </location>
</feature>
<dbReference type="InterPro" id="IPR000412">
    <property type="entry name" value="ABC_2_transport"/>
</dbReference>
<dbReference type="EMBL" id="JACKTY010000018">
    <property type="protein sequence ID" value="MCV7225840.1"/>
    <property type="molecule type" value="Genomic_DNA"/>
</dbReference>
<evidence type="ECO:0000256" key="3">
    <source>
        <dbReference type="ARBA" id="ARBA00022989"/>
    </source>
</evidence>
<evidence type="ECO:0000256" key="6">
    <source>
        <dbReference type="RuleBase" id="RU361157"/>
    </source>
</evidence>
<dbReference type="Pfam" id="PF01061">
    <property type="entry name" value="ABC2_membrane"/>
    <property type="match status" value="1"/>
</dbReference>
<name>A0ABT3C8R2_9MYCO</name>
<comment type="similarity">
    <text evidence="6">Belongs to the ABC-2 integral membrane protein family.</text>
</comment>
<evidence type="ECO:0000313" key="8">
    <source>
        <dbReference type="EMBL" id="MCV7225840.1"/>
    </source>
</evidence>
<keyword evidence="6" id="KW-0813">Transport</keyword>
<feature type="transmembrane region" description="Helical" evidence="6">
    <location>
        <begin position="156"/>
        <end position="180"/>
    </location>
</feature>
<reference evidence="8 9" key="1">
    <citation type="journal article" date="2022" name="BMC Genomics">
        <title>Comparative genome analysis of mycobacteria focusing on tRNA and non-coding RNA.</title>
        <authorList>
            <person name="Behra P.R.K."/>
            <person name="Pettersson B.M.F."/>
            <person name="Ramesh M."/>
            <person name="Das S."/>
            <person name="Dasgupta S."/>
            <person name="Kirsebom L.A."/>
        </authorList>
    </citation>
    <scope>NUCLEOTIDE SEQUENCE [LARGE SCALE GENOMIC DNA]</scope>
    <source>
        <strain evidence="8 9">DSM 44078</strain>
    </source>
</reference>
<gene>
    <name evidence="8" type="ORF">H7J73_07315</name>
</gene>
<evidence type="ECO:0000256" key="2">
    <source>
        <dbReference type="ARBA" id="ARBA00022692"/>
    </source>
</evidence>
<sequence>MPVQTSPTTHRVLACVKSAPAEGQHAVSVEPEQTDQSPATHGLIRAPRGWRRLRGVVLRMGTFALVELQKLRHDRTELFTRMVQPALWLLIFGQTFSHLHVIDTGSVSYLAFLAPGIIAQSALFISIFYGIQIVWDRDAGILAKLMVTPAPASALIAGKAFAAGVRSVAQVIGVLVIAYLMGVHLTANPLRILAAMGVVVLGSAFFACLSMSLAGLVRNRDRLMGIGQAITMPLFFASNALYPVDIMPTWLRWLSAVNPLSYEVNALRGLLIGTSSNWPLDIGVLVLAAIVGVFTASALLRRLVR</sequence>
<accession>A0ABT3C8R2</accession>
<keyword evidence="6" id="KW-1003">Cell membrane</keyword>
<feature type="transmembrane region" description="Helical" evidence="6">
    <location>
        <begin position="192"/>
        <end position="216"/>
    </location>
</feature>
<dbReference type="PRINTS" id="PR00164">
    <property type="entry name" value="ABC2TRNSPORT"/>
</dbReference>
<dbReference type="Proteomes" id="UP001526201">
    <property type="component" value="Unassembled WGS sequence"/>
</dbReference>
<feature type="transmembrane region" description="Helical" evidence="6">
    <location>
        <begin position="282"/>
        <end position="300"/>
    </location>
</feature>
<comment type="caution">
    <text evidence="8">The sequence shown here is derived from an EMBL/GenBank/DDBJ whole genome shotgun (WGS) entry which is preliminary data.</text>
</comment>
<dbReference type="InterPro" id="IPR013525">
    <property type="entry name" value="ABC2_TM"/>
</dbReference>
<organism evidence="8 9">
    <name type="scientific">Mycolicibacterium komossense</name>
    <dbReference type="NCBI Taxonomy" id="1779"/>
    <lineage>
        <taxon>Bacteria</taxon>
        <taxon>Bacillati</taxon>
        <taxon>Actinomycetota</taxon>
        <taxon>Actinomycetes</taxon>
        <taxon>Mycobacteriales</taxon>
        <taxon>Mycobacteriaceae</taxon>
        <taxon>Mycolicibacterium</taxon>
    </lineage>
</organism>
<keyword evidence="3 6" id="KW-1133">Transmembrane helix</keyword>
<keyword evidence="4 6" id="KW-0472">Membrane</keyword>